<accession>A0A1Y6CTI3</accession>
<evidence type="ECO:0000313" key="2">
    <source>
        <dbReference type="Proteomes" id="UP000192923"/>
    </source>
</evidence>
<sequence>MSLEIRPVTFDTAKAFIARHHRHHGPTRSWKFGVGVSRGDDLVGVIVVGRPVARALDDGFTAEVTRCCTDGTRNACSKLYGTAARICRAMGYRRIVTYTLDTEAGTSLEAAGWTFAAMTQGHREWSCPSRPRETKAPTCAKKRWEKPLFRVVRIAE</sequence>
<dbReference type="RefSeq" id="WP_085210933.1">
    <property type="nucleotide sequence ID" value="NZ_FXAM01000001.1"/>
</dbReference>
<reference evidence="1 2" key="1">
    <citation type="submission" date="2016-12" db="EMBL/GenBank/DDBJ databases">
        <authorList>
            <person name="Song W.-J."/>
            <person name="Kurnit D.M."/>
        </authorList>
    </citation>
    <scope>NUCLEOTIDE SEQUENCE [LARGE SCALE GENOMIC DNA]</scope>
    <source>
        <strain evidence="1 2">175</strain>
    </source>
</reference>
<organism evidence="1 2">
    <name type="scientific">Methylomagnum ishizawai</name>
    <dbReference type="NCBI Taxonomy" id="1760988"/>
    <lineage>
        <taxon>Bacteria</taxon>
        <taxon>Pseudomonadati</taxon>
        <taxon>Pseudomonadota</taxon>
        <taxon>Gammaproteobacteria</taxon>
        <taxon>Methylococcales</taxon>
        <taxon>Methylococcaceae</taxon>
        <taxon>Methylomagnum</taxon>
    </lineage>
</organism>
<dbReference type="EMBL" id="FXAM01000001">
    <property type="protein sequence ID" value="SMF93959.1"/>
    <property type="molecule type" value="Genomic_DNA"/>
</dbReference>
<dbReference type="Proteomes" id="UP000192923">
    <property type="component" value="Unassembled WGS sequence"/>
</dbReference>
<dbReference type="NCBIfam" id="NF045478">
    <property type="entry name" value="XF1762_fam"/>
    <property type="match status" value="1"/>
</dbReference>
<dbReference type="AlphaFoldDB" id="A0A1Y6CTI3"/>
<keyword evidence="2" id="KW-1185">Reference proteome</keyword>
<name>A0A1Y6CTI3_9GAMM</name>
<evidence type="ECO:0000313" key="1">
    <source>
        <dbReference type="EMBL" id="SMF93959.1"/>
    </source>
</evidence>
<proteinExistence type="predicted"/>
<dbReference type="STRING" id="1760988.SAMN02949497_1255"/>
<gene>
    <name evidence="1" type="ORF">SAMN02949497_1255</name>
</gene>
<dbReference type="OrthoDB" id="1653618at2"/>
<dbReference type="InterPro" id="IPR053780">
    <property type="entry name" value="Gp66-like"/>
</dbReference>
<protein>
    <submittedName>
        <fullName evidence="1">Uncharacterized protein</fullName>
    </submittedName>
</protein>